<organism evidence="2 3">
    <name type="scientific">Mycteria americana</name>
    <name type="common">Wood stork</name>
    <dbReference type="NCBI Taxonomy" id="33587"/>
    <lineage>
        <taxon>Eukaryota</taxon>
        <taxon>Metazoa</taxon>
        <taxon>Chordata</taxon>
        <taxon>Craniata</taxon>
        <taxon>Vertebrata</taxon>
        <taxon>Euteleostomi</taxon>
        <taxon>Archelosauria</taxon>
        <taxon>Archosauria</taxon>
        <taxon>Dinosauria</taxon>
        <taxon>Saurischia</taxon>
        <taxon>Theropoda</taxon>
        <taxon>Coelurosauria</taxon>
        <taxon>Aves</taxon>
        <taxon>Neognathae</taxon>
        <taxon>Neoaves</taxon>
        <taxon>Aequornithes</taxon>
        <taxon>Ciconiiformes</taxon>
        <taxon>Ciconiidae</taxon>
        <taxon>Mycteria</taxon>
    </lineage>
</organism>
<evidence type="ECO:0000313" key="2">
    <source>
        <dbReference type="EMBL" id="KAK4830430.1"/>
    </source>
</evidence>
<reference evidence="2 3" key="1">
    <citation type="journal article" date="2023" name="J. Hered.">
        <title>Chromosome-level genome of the wood stork (Mycteria americana) provides insight into avian chromosome evolution.</title>
        <authorList>
            <person name="Flamio R. Jr."/>
            <person name="Ramstad K.M."/>
        </authorList>
    </citation>
    <scope>NUCLEOTIDE SEQUENCE [LARGE SCALE GENOMIC DNA]</scope>
    <source>
        <strain evidence="2">JAX WOST 10</strain>
    </source>
</reference>
<evidence type="ECO:0000256" key="1">
    <source>
        <dbReference type="SAM" id="MobiDB-lite"/>
    </source>
</evidence>
<keyword evidence="3" id="KW-1185">Reference proteome</keyword>
<proteinExistence type="predicted"/>
<feature type="region of interest" description="Disordered" evidence="1">
    <location>
        <begin position="784"/>
        <end position="811"/>
    </location>
</feature>
<dbReference type="EMBL" id="JAUNZN010000001">
    <property type="protein sequence ID" value="KAK4830430.1"/>
    <property type="molecule type" value="Genomic_DNA"/>
</dbReference>
<accession>A0AAN7NQZ0</accession>
<sequence length="890" mass="100230">MRLFALAIPRNDYQNAHLFARLYMLSVMPYGPRLMKKKSISLRSKYCMALYKQFSWNTGIGPWLNVPAYTRNLQIYKDSTFAILLPHEPYHNKGLEPDLVLTTHPQGKYINTSGQSRKPLDFCFFAQQCICHHRITESQNRIGWKRPLRSSSPTVNLTLPRPPLDHVPKHLIQTSFKYLQGWRLNHFPGQPVPMLDNPLSEEKFPNIQSKPPLAQLEAISSCPITCYLGEETDPHLSTTSFQAVVESDKVSPQPPFLQAKQSQLPQPLLIRLLLQTLRQLRCPSLDTPQHLNVPLVVGGPKLNTVFEVRPHQCRVQGHDHFPKVQESQNRIGWKRPLRSLSPTVNLTLPRPPLYHVPKHLIQTSFTYFQGWRLNHFPGQPVPMLDNPFSEVKFPNIQSKPPLAQLETISSHPITCYLGEETDPHLSTTSFQVVVESDKVSPQPLLLQTKPPQFPQPLLIRLLLQTLHQLCCPSLDTLQHLNVSLVVGGPKLNTVFEVRPHQCRVQGHDHFPTPAGHTTFDTSQDAASFLGHLGTLPAHVQLAVNQHPQVLLCQAAFQPLFPKPVALHGVVVAQVQDLALSLVVPTWIMELEQREQAGMPSNCNLPSAVAFLGLRLVRHQLNVMPNNVIVIQVIASAQHIVFSALEEYREECQDEHQFELHRGDFAIKELLLRKTGEVFQPSDHFCGPPLDPLQQVHVFPVLKAPELDAVLQKECIREGDTFIDRPQFTIKDLEDGIPFAGDICGGLTLAGRQVPTKALLLNWTREREYNERLVGQDKDREITQQLPSRGEDSSHSSPAPAWGPSHGRQSSMNFSNIIDKDIKQNWPQHRALGNTACDQPPTGFNSIHQSSLGFASQPVLYPAKSTPVQAMSSQFLQENAVGNRVEGFTEV</sequence>
<name>A0AAN7NQZ0_MYCAM</name>
<protein>
    <submittedName>
        <fullName evidence="2">Uncharacterized protein</fullName>
    </submittedName>
</protein>
<evidence type="ECO:0000313" key="3">
    <source>
        <dbReference type="Proteomes" id="UP001333110"/>
    </source>
</evidence>
<dbReference type="Proteomes" id="UP001333110">
    <property type="component" value="Unassembled WGS sequence"/>
</dbReference>
<gene>
    <name evidence="2" type="ORF">QYF61_011138</name>
</gene>
<dbReference type="AlphaFoldDB" id="A0AAN7NQZ0"/>
<comment type="caution">
    <text evidence="2">The sequence shown here is derived from an EMBL/GenBank/DDBJ whole genome shotgun (WGS) entry which is preliminary data.</text>
</comment>